<dbReference type="STRING" id="582672.SAMN05216360_10529"/>
<keyword evidence="2" id="KW-1185">Reference proteome</keyword>
<gene>
    <name evidence="1" type="ORF">SAMN05216360_10529</name>
</gene>
<proteinExistence type="predicted"/>
<reference evidence="2" key="1">
    <citation type="submission" date="2016-10" db="EMBL/GenBank/DDBJ databases">
        <authorList>
            <person name="Varghese N."/>
            <person name="Submissions S."/>
        </authorList>
    </citation>
    <scope>NUCLEOTIDE SEQUENCE [LARGE SCALE GENOMIC DNA]</scope>
    <source>
        <strain evidence="2">BL47</strain>
    </source>
</reference>
<organism evidence="1 2">
    <name type="scientific">Methylobacterium phyllostachyos</name>
    <dbReference type="NCBI Taxonomy" id="582672"/>
    <lineage>
        <taxon>Bacteria</taxon>
        <taxon>Pseudomonadati</taxon>
        <taxon>Pseudomonadota</taxon>
        <taxon>Alphaproteobacteria</taxon>
        <taxon>Hyphomicrobiales</taxon>
        <taxon>Methylobacteriaceae</taxon>
        <taxon>Methylobacterium</taxon>
    </lineage>
</organism>
<dbReference type="AlphaFoldDB" id="A0A1G9XTT4"/>
<accession>A0A1G9XTT4</accession>
<dbReference type="OrthoDB" id="8266207at2"/>
<sequence>MLADAQEHAREVRESLSVWLTPIEFKAVVEDARARLGPHVIFRNPAWSFWRDAWTIGRFADLIHAEAV</sequence>
<dbReference type="EMBL" id="FNHS01000005">
    <property type="protein sequence ID" value="SDN00150.1"/>
    <property type="molecule type" value="Genomic_DNA"/>
</dbReference>
<dbReference type="Proteomes" id="UP000198704">
    <property type="component" value="Unassembled WGS sequence"/>
</dbReference>
<evidence type="ECO:0000313" key="2">
    <source>
        <dbReference type="Proteomes" id="UP000198704"/>
    </source>
</evidence>
<dbReference type="RefSeq" id="WP_091715189.1">
    <property type="nucleotide sequence ID" value="NZ_FNHS01000005.1"/>
</dbReference>
<name>A0A1G9XTT4_9HYPH</name>
<evidence type="ECO:0000313" key="1">
    <source>
        <dbReference type="EMBL" id="SDN00150.1"/>
    </source>
</evidence>
<protein>
    <submittedName>
        <fullName evidence="1">Uncharacterized protein</fullName>
    </submittedName>
</protein>